<reference evidence="2 3" key="1">
    <citation type="submission" date="2022-10" db="EMBL/GenBank/DDBJ databases">
        <title>The complete genomes of actinobacterial strains from the NBC collection.</title>
        <authorList>
            <person name="Joergensen T.S."/>
            <person name="Alvarez Arevalo M."/>
            <person name="Sterndorff E.B."/>
            <person name="Faurdal D."/>
            <person name="Vuksanovic O."/>
            <person name="Mourched A.-S."/>
            <person name="Charusanti P."/>
            <person name="Shaw S."/>
            <person name="Blin K."/>
            <person name="Weber T."/>
        </authorList>
    </citation>
    <scope>NUCLEOTIDE SEQUENCE [LARGE SCALE GENOMIC DNA]</scope>
    <source>
        <strain evidence="2 3">NBC 01774</strain>
    </source>
</reference>
<dbReference type="EMBL" id="CP109106">
    <property type="protein sequence ID" value="WSB73765.1"/>
    <property type="molecule type" value="Genomic_DNA"/>
</dbReference>
<dbReference type="Proteomes" id="UP001344251">
    <property type="component" value="Chromosome"/>
</dbReference>
<evidence type="ECO:0000313" key="3">
    <source>
        <dbReference type="Proteomes" id="UP001344251"/>
    </source>
</evidence>
<sequence>MSPSGALCRPAPRSRGAGFRLLLLPPVAASARLNLDVDDMEAPEREVLALGAKALDLEDEGGRRGFRVCADPVGHPFCLIRPE</sequence>
<dbReference type="Gene3D" id="3.10.180.10">
    <property type="entry name" value="2,3-Dihydroxybiphenyl 1,2-Dioxygenase, domain 1"/>
    <property type="match status" value="1"/>
</dbReference>
<organism evidence="2 3">
    <name type="scientific">Streptomyces decoyicus</name>
    <dbReference type="NCBI Taxonomy" id="249567"/>
    <lineage>
        <taxon>Bacteria</taxon>
        <taxon>Bacillati</taxon>
        <taxon>Actinomycetota</taxon>
        <taxon>Actinomycetes</taxon>
        <taxon>Kitasatosporales</taxon>
        <taxon>Streptomycetaceae</taxon>
        <taxon>Streptomyces</taxon>
    </lineage>
</organism>
<feature type="domain" description="Glyoxalase-like" evidence="1">
    <location>
        <begin position="26"/>
        <end position="80"/>
    </location>
</feature>
<dbReference type="SUPFAM" id="SSF54593">
    <property type="entry name" value="Glyoxalase/Bleomycin resistance protein/Dihydroxybiphenyl dioxygenase"/>
    <property type="match status" value="1"/>
</dbReference>
<dbReference type="InterPro" id="IPR041581">
    <property type="entry name" value="Glyoxalase_6"/>
</dbReference>
<keyword evidence="3" id="KW-1185">Reference proteome</keyword>
<dbReference type="Pfam" id="PF18029">
    <property type="entry name" value="Glyoxalase_6"/>
    <property type="match status" value="1"/>
</dbReference>
<dbReference type="InterPro" id="IPR029068">
    <property type="entry name" value="Glyas_Bleomycin-R_OHBP_Dase"/>
</dbReference>
<name>A0ABZ1FV48_9ACTN</name>
<protein>
    <recommendedName>
        <fullName evidence="1">Glyoxalase-like domain-containing protein</fullName>
    </recommendedName>
</protein>
<evidence type="ECO:0000313" key="2">
    <source>
        <dbReference type="EMBL" id="WSB73765.1"/>
    </source>
</evidence>
<evidence type="ECO:0000259" key="1">
    <source>
        <dbReference type="Pfam" id="PF18029"/>
    </source>
</evidence>
<gene>
    <name evidence="2" type="ORF">OG863_00805</name>
</gene>
<accession>A0ABZ1FV48</accession>
<proteinExistence type="predicted"/>